<keyword evidence="2" id="KW-1185">Reference proteome</keyword>
<protein>
    <submittedName>
        <fullName evidence="1">Uncharacterized protein</fullName>
    </submittedName>
</protein>
<gene>
    <name evidence="1" type="ORF">LLUT_LOCUS18946</name>
</gene>
<name>A0AAV1X8Q0_LUPLU</name>
<dbReference type="EMBL" id="CAXHTB010000013">
    <property type="protein sequence ID" value="CAL0317886.1"/>
    <property type="molecule type" value="Genomic_DNA"/>
</dbReference>
<dbReference type="Proteomes" id="UP001497480">
    <property type="component" value="Unassembled WGS sequence"/>
</dbReference>
<reference evidence="1 2" key="1">
    <citation type="submission" date="2024-03" db="EMBL/GenBank/DDBJ databases">
        <authorList>
            <person name="Martinez-Hernandez J."/>
        </authorList>
    </citation>
    <scope>NUCLEOTIDE SEQUENCE [LARGE SCALE GENOMIC DNA]</scope>
</reference>
<dbReference type="AlphaFoldDB" id="A0AAV1X8Q0"/>
<evidence type="ECO:0000313" key="2">
    <source>
        <dbReference type="Proteomes" id="UP001497480"/>
    </source>
</evidence>
<comment type="caution">
    <text evidence="1">The sequence shown here is derived from an EMBL/GenBank/DDBJ whole genome shotgun (WGS) entry which is preliminary data.</text>
</comment>
<accession>A0AAV1X8Q0</accession>
<organism evidence="1 2">
    <name type="scientific">Lupinus luteus</name>
    <name type="common">European yellow lupine</name>
    <dbReference type="NCBI Taxonomy" id="3873"/>
    <lineage>
        <taxon>Eukaryota</taxon>
        <taxon>Viridiplantae</taxon>
        <taxon>Streptophyta</taxon>
        <taxon>Embryophyta</taxon>
        <taxon>Tracheophyta</taxon>
        <taxon>Spermatophyta</taxon>
        <taxon>Magnoliopsida</taxon>
        <taxon>eudicotyledons</taxon>
        <taxon>Gunneridae</taxon>
        <taxon>Pentapetalae</taxon>
        <taxon>rosids</taxon>
        <taxon>fabids</taxon>
        <taxon>Fabales</taxon>
        <taxon>Fabaceae</taxon>
        <taxon>Papilionoideae</taxon>
        <taxon>50 kb inversion clade</taxon>
        <taxon>genistoids sensu lato</taxon>
        <taxon>core genistoids</taxon>
        <taxon>Genisteae</taxon>
        <taxon>Lupinus</taxon>
    </lineage>
</organism>
<evidence type="ECO:0000313" key="1">
    <source>
        <dbReference type="EMBL" id="CAL0317886.1"/>
    </source>
</evidence>
<sequence>METINLSQAYVTGKMYKEEMKKIAQEEIHGNGKTNNKKIHKITKGSSTRFFSWLSKRQETKYSHISDSNH</sequence>
<proteinExistence type="predicted"/>